<proteinExistence type="inferred from homology"/>
<dbReference type="GO" id="GO:0017183">
    <property type="term" value="P:protein histidyl modification to diphthamide"/>
    <property type="evidence" value="ECO:0007669"/>
    <property type="project" value="UniProtKB-UniPathway"/>
</dbReference>
<feature type="region of interest" description="Disordered" evidence="8">
    <location>
        <begin position="449"/>
        <end position="533"/>
    </location>
</feature>
<dbReference type="NCBIfam" id="TIGR00322">
    <property type="entry name" value="diphth2_R"/>
    <property type="match status" value="1"/>
</dbReference>
<feature type="compositionally biased region" description="Acidic residues" evidence="8">
    <location>
        <begin position="471"/>
        <end position="488"/>
    </location>
</feature>
<comment type="pathway">
    <text evidence="2 7">Protein modification; peptidyl-diphthamide biosynthesis.</text>
</comment>
<dbReference type="InterPro" id="IPR010014">
    <property type="entry name" value="DHP2"/>
</dbReference>
<feature type="compositionally biased region" description="Polar residues" evidence="8">
    <location>
        <begin position="449"/>
        <end position="465"/>
    </location>
</feature>
<dbReference type="EMBL" id="PDNC01000103">
    <property type="protein sequence ID" value="PGG99325.1"/>
    <property type="molecule type" value="Genomic_DNA"/>
</dbReference>
<dbReference type="PANTHER" id="PTHR10762:SF2">
    <property type="entry name" value="2-(3-AMINO-3-CARBOXYPROPYL)HISTIDINE SYNTHASE SUBUNIT 2"/>
    <property type="match status" value="1"/>
</dbReference>
<dbReference type="SFLD" id="SFLDS00032">
    <property type="entry name" value="Radical_SAM_3-amino-3-carboxyp"/>
    <property type="match status" value="1"/>
</dbReference>
<evidence type="ECO:0000256" key="5">
    <source>
        <dbReference type="ARBA" id="ARBA00023004"/>
    </source>
</evidence>
<dbReference type="InterPro" id="IPR042265">
    <property type="entry name" value="DPH1/DPH2_3"/>
</dbReference>
<dbReference type="GO" id="GO:0090560">
    <property type="term" value="F:2-(3-amino-3-carboxypropyl)histidine synthase activity"/>
    <property type="evidence" value="ECO:0007669"/>
    <property type="project" value="InterPro"/>
</dbReference>
<dbReference type="NCBIfam" id="TIGR00272">
    <property type="entry name" value="DPH2"/>
    <property type="match status" value="1"/>
</dbReference>
<dbReference type="SFLD" id="SFLDG01121">
    <property type="entry name" value="Diphthamide_biosynthesis"/>
    <property type="match status" value="1"/>
</dbReference>
<comment type="similarity">
    <text evidence="3 7">Belongs to the DPH1/DPH2 family. DPH2 subfamily.</text>
</comment>
<evidence type="ECO:0000313" key="10">
    <source>
        <dbReference type="Proteomes" id="UP000224080"/>
    </source>
</evidence>
<evidence type="ECO:0000256" key="7">
    <source>
        <dbReference type="RuleBase" id="RU364133"/>
    </source>
</evidence>
<feature type="compositionally biased region" description="Polar residues" evidence="8">
    <location>
        <begin position="501"/>
        <end position="522"/>
    </location>
</feature>
<dbReference type="GO" id="GO:0005737">
    <property type="term" value="C:cytoplasm"/>
    <property type="evidence" value="ECO:0007669"/>
    <property type="project" value="UniProtKB-SubCell"/>
</dbReference>
<evidence type="ECO:0000256" key="8">
    <source>
        <dbReference type="SAM" id="MobiDB-lite"/>
    </source>
</evidence>
<reference evidence="9 10" key="1">
    <citation type="submission" date="2017-10" db="EMBL/GenBank/DDBJ databases">
        <title>Comparative genomics in systemic dimorphic fungi from Ajellomycetaceae.</title>
        <authorList>
            <person name="Munoz J.F."/>
            <person name="Mcewen J.G."/>
            <person name="Clay O.K."/>
            <person name="Cuomo C.A."/>
        </authorList>
    </citation>
    <scope>NUCLEOTIDE SEQUENCE [LARGE SCALE GENOMIC DNA]</scope>
    <source>
        <strain evidence="9 10">UAMH130</strain>
    </source>
</reference>
<evidence type="ECO:0000256" key="2">
    <source>
        <dbReference type="ARBA" id="ARBA00005156"/>
    </source>
</evidence>
<evidence type="ECO:0000256" key="4">
    <source>
        <dbReference type="ARBA" id="ARBA00022723"/>
    </source>
</evidence>
<dbReference type="AlphaFoldDB" id="A0A2B7WRE3"/>
<dbReference type="Gene3D" id="3.40.50.11840">
    <property type="entry name" value="Diphthamide synthesis DPH1/DPH2 domain 1"/>
    <property type="match status" value="2"/>
</dbReference>
<evidence type="ECO:0000256" key="1">
    <source>
        <dbReference type="ARBA" id="ARBA00001966"/>
    </source>
</evidence>
<dbReference type="Gene3D" id="3.40.50.11860">
    <property type="entry name" value="Diphthamide synthesis DPH1/DPH2 domain 3"/>
    <property type="match status" value="1"/>
</dbReference>
<dbReference type="InterPro" id="IPR016435">
    <property type="entry name" value="DPH1/DPH2"/>
</dbReference>
<dbReference type="STRING" id="2060905.A0A2B7WRE3"/>
<dbReference type="PANTHER" id="PTHR10762">
    <property type="entry name" value="DIPHTHAMIDE BIOSYNTHESIS PROTEIN"/>
    <property type="match status" value="1"/>
</dbReference>
<dbReference type="UniPathway" id="UPA00559"/>
<name>A0A2B7WRE3_9EURO</name>
<organism evidence="9 10">
    <name type="scientific">Blastomyces parvus</name>
    <dbReference type="NCBI Taxonomy" id="2060905"/>
    <lineage>
        <taxon>Eukaryota</taxon>
        <taxon>Fungi</taxon>
        <taxon>Dikarya</taxon>
        <taxon>Ascomycota</taxon>
        <taxon>Pezizomycotina</taxon>
        <taxon>Eurotiomycetes</taxon>
        <taxon>Eurotiomycetidae</taxon>
        <taxon>Onygenales</taxon>
        <taxon>Ajellomycetaceae</taxon>
        <taxon>Blastomyces</taxon>
    </lineage>
</organism>
<comment type="cofactor">
    <cofactor evidence="1">
        <name>[4Fe-4S] cluster</name>
        <dbReference type="ChEBI" id="CHEBI:49883"/>
    </cofactor>
</comment>
<dbReference type="Proteomes" id="UP000224080">
    <property type="component" value="Unassembled WGS sequence"/>
</dbReference>
<keyword evidence="6 7" id="KW-0411">Iron-sulfur</keyword>
<gene>
    <name evidence="9" type="ORF">GX51_06361</name>
</gene>
<keyword evidence="5 7" id="KW-0408">Iron</keyword>
<dbReference type="GO" id="GO:0046872">
    <property type="term" value="F:metal ion binding"/>
    <property type="evidence" value="ECO:0007669"/>
    <property type="project" value="UniProtKB-KW"/>
</dbReference>
<comment type="caution">
    <text evidence="9">The sequence shown here is derived from an EMBL/GenBank/DDBJ whole genome shotgun (WGS) entry which is preliminary data.</text>
</comment>
<accession>A0A2B7WRE3</accession>
<keyword evidence="7" id="KW-0963">Cytoplasm</keyword>
<keyword evidence="4 7" id="KW-0479">Metal-binding</keyword>
<dbReference type="SFLD" id="SFLDF00408">
    <property type="entry name" value="Diphthamide_biosynthesis_famil"/>
    <property type="match status" value="1"/>
</dbReference>
<evidence type="ECO:0000256" key="3">
    <source>
        <dbReference type="ARBA" id="ARBA00006179"/>
    </source>
</evidence>
<sequence>MTAGLETAPILSTPETHIFEAYKNPAPPRATREITDDELCIKYDIDRTLKEIRQGKWKRIALQFPDDMLPDAPRVFQLLSRGLANVDSTASSGVGAATNSAEGQLITDYTASGTHKGDVDDVTNSVVNSLKISDPQTPDRPRLYILADTSYGTCCVDEVAAEHVNADVVVHYGRACLSPTARLPVIYVFTRGELDVAPLIEAFKETYPNREEKVVIAADVTFADYVEKITSTLAGEEGYTNLFATSVVHNPSSPIPNRTVPDCVSDKPESLREWQLFHISNPPTALLLTLSSRVAAIHIYPTDQKLEQDATGPKKPLLASTAMALRRRYATLTSLSTVPIFGILINTLSVKNYLHIVEHVKAQIAAAGKKSYMFVVGKLNAAKVANFSEIGGWVVIGCWESSLVDSSDFWKPVITPFELELALKDDRDRVWTGEWQSDYQTILDITKARNSSQSPGQDIPQNHPTSVVNAGDDDGDDDVDAGSEEESAPPEFDLRTGRYISVSSTRPMQPSSAPTSSNTSGPSARAGGSKALAKRQNADLATINGVLSPGAEFLRSHRTWQGLGSDFDIRYEEDGEQGGAVVEGRSGIARGYTVGEGENRH</sequence>
<comment type="subcellular location">
    <subcellularLocation>
        <location evidence="7">Cytoplasm</location>
    </subcellularLocation>
</comment>
<dbReference type="FunFam" id="3.40.50.11860:FF:000001">
    <property type="entry name" value="2-(3-amino-3-carboxypropyl)histidine synthase subunit 2"/>
    <property type="match status" value="1"/>
</dbReference>
<dbReference type="Pfam" id="PF01866">
    <property type="entry name" value="Diphthamide_syn"/>
    <property type="match status" value="1"/>
</dbReference>
<protein>
    <recommendedName>
        <fullName evidence="7">2-(3-amino-3-carboxypropyl)histidine synthase subunit 2</fullName>
    </recommendedName>
</protein>
<dbReference type="GO" id="GO:0051536">
    <property type="term" value="F:iron-sulfur cluster binding"/>
    <property type="evidence" value="ECO:0007669"/>
    <property type="project" value="UniProtKB-KW"/>
</dbReference>
<comment type="function">
    <text evidence="7">Required for the first step of diphthamide biosynthesis, a post-translational modification of histidine which occurs in elongation factor 2. DPH1 and DPH2 transfer a 3-amino-3-carboxypropyl (ACP) group from S-adenosyl-L-methionine (SAM) to a histidine residue, the reaction is assisted by a reduction system comprising DPH3 and a NADH-dependent reductase. Facilitates the reduction of the catalytic iron-sulfur cluster found in the DPH1 subunit.</text>
</comment>
<evidence type="ECO:0000313" key="9">
    <source>
        <dbReference type="EMBL" id="PGG99325.1"/>
    </source>
</evidence>
<keyword evidence="10" id="KW-1185">Reference proteome</keyword>
<dbReference type="InterPro" id="IPR042263">
    <property type="entry name" value="DPH1/DPH2_1"/>
</dbReference>
<evidence type="ECO:0000256" key="6">
    <source>
        <dbReference type="ARBA" id="ARBA00023014"/>
    </source>
</evidence>
<dbReference type="OrthoDB" id="449241at2759"/>